<accession>A0AAD7E7V7</accession>
<proteinExistence type="predicted"/>
<dbReference type="AlphaFoldDB" id="A0AAD7E7V7"/>
<dbReference type="InterPro" id="IPR052035">
    <property type="entry name" value="ZnF_BED_domain_contain"/>
</dbReference>
<dbReference type="PANTHER" id="PTHR46481:SF10">
    <property type="entry name" value="ZINC FINGER BED DOMAIN-CONTAINING PROTEIN 39"/>
    <property type="match status" value="1"/>
</dbReference>
<dbReference type="InterPro" id="IPR012337">
    <property type="entry name" value="RNaseH-like_sf"/>
</dbReference>
<evidence type="ECO:0000313" key="6">
    <source>
        <dbReference type="EMBL" id="KAJ7301524.1"/>
    </source>
</evidence>
<evidence type="ECO:0000256" key="5">
    <source>
        <dbReference type="ARBA" id="ARBA00023242"/>
    </source>
</evidence>
<protein>
    <submittedName>
        <fullName evidence="6">Uncharacterized protein</fullName>
    </submittedName>
</protein>
<evidence type="ECO:0000256" key="2">
    <source>
        <dbReference type="ARBA" id="ARBA00022723"/>
    </source>
</evidence>
<evidence type="ECO:0000256" key="4">
    <source>
        <dbReference type="ARBA" id="ARBA00022833"/>
    </source>
</evidence>
<keyword evidence="5" id="KW-0539">Nucleus</keyword>
<evidence type="ECO:0000256" key="1">
    <source>
        <dbReference type="ARBA" id="ARBA00004123"/>
    </source>
</evidence>
<comment type="subcellular location">
    <subcellularLocation>
        <location evidence="1">Nucleus</location>
    </subcellularLocation>
</comment>
<dbReference type="EMBL" id="JARIHO010000133">
    <property type="protein sequence ID" value="KAJ7301524.1"/>
    <property type="molecule type" value="Genomic_DNA"/>
</dbReference>
<dbReference type="PANTHER" id="PTHR46481">
    <property type="entry name" value="ZINC FINGER BED DOMAIN-CONTAINING PROTEIN 4"/>
    <property type="match status" value="1"/>
</dbReference>
<keyword evidence="3" id="KW-0863">Zinc-finger</keyword>
<name>A0AAD7E7V7_9AGAR</name>
<dbReference type="GO" id="GO:0005634">
    <property type="term" value="C:nucleus"/>
    <property type="evidence" value="ECO:0007669"/>
    <property type="project" value="UniProtKB-SubCell"/>
</dbReference>
<gene>
    <name evidence="6" type="ORF">DFH08DRAFT_724230</name>
</gene>
<keyword evidence="7" id="KW-1185">Reference proteome</keyword>
<keyword evidence="2" id="KW-0479">Metal-binding</keyword>
<keyword evidence="4" id="KW-0862">Zinc</keyword>
<reference evidence="6" key="1">
    <citation type="submission" date="2023-03" db="EMBL/GenBank/DDBJ databases">
        <title>Massive genome expansion in bonnet fungi (Mycena s.s.) driven by repeated elements and novel gene families across ecological guilds.</title>
        <authorList>
            <consortium name="Lawrence Berkeley National Laboratory"/>
            <person name="Harder C.B."/>
            <person name="Miyauchi S."/>
            <person name="Viragh M."/>
            <person name="Kuo A."/>
            <person name="Thoen E."/>
            <person name="Andreopoulos B."/>
            <person name="Lu D."/>
            <person name="Skrede I."/>
            <person name="Drula E."/>
            <person name="Henrissat B."/>
            <person name="Morin E."/>
            <person name="Kohler A."/>
            <person name="Barry K."/>
            <person name="LaButti K."/>
            <person name="Morin E."/>
            <person name="Salamov A."/>
            <person name="Lipzen A."/>
            <person name="Mereny Z."/>
            <person name="Hegedus B."/>
            <person name="Baldrian P."/>
            <person name="Stursova M."/>
            <person name="Weitz H."/>
            <person name="Taylor A."/>
            <person name="Grigoriev I.V."/>
            <person name="Nagy L.G."/>
            <person name="Martin F."/>
            <person name="Kauserud H."/>
        </authorList>
    </citation>
    <scope>NUCLEOTIDE SEQUENCE</scope>
    <source>
        <strain evidence="6">CBHHK002</strain>
    </source>
</reference>
<organism evidence="6 7">
    <name type="scientific">Mycena albidolilacea</name>
    <dbReference type="NCBI Taxonomy" id="1033008"/>
    <lineage>
        <taxon>Eukaryota</taxon>
        <taxon>Fungi</taxon>
        <taxon>Dikarya</taxon>
        <taxon>Basidiomycota</taxon>
        <taxon>Agaricomycotina</taxon>
        <taxon>Agaricomycetes</taxon>
        <taxon>Agaricomycetidae</taxon>
        <taxon>Agaricales</taxon>
        <taxon>Marasmiineae</taxon>
        <taxon>Mycenaceae</taxon>
        <taxon>Mycena</taxon>
    </lineage>
</organism>
<evidence type="ECO:0000256" key="3">
    <source>
        <dbReference type="ARBA" id="ARBA00022771"/>
    </source>
</evidence>
<dbReference type="Proteomes" id="UP001218218">
    <property type="component" value="Unassembled WGS sequence"/>
</dbReference>
<sequence length="198" mass="22509">MRITFLYQIRKLAFAVIHSTTIGLPAWRKACEDHQMRARLIPRDVRTRWNSLYDMLSVAVTYKEVINSFTGDRNLGFRNFDLSNAQWTLLEDMLHVLKDATLYFSNENHCTITQVLTTMDKIDDLITATVVTSSLQPGGAPKRALHSSIKSALKLAKSTLNKYYSRTNDSNIYRIAMGELTHFCSILADLKLSSSSQL</sequence>
<dbReference type="GO" id="GO:0008270">
    <property type="term" value="F:zinc ion binding"/>
    <property type="evidence" value="ECO:0007669"/>
    <property type="project" value="UniProtKB-KW"/>
</dbReference>
<dbReference type="SUPFAM" id="SSF53098">
    <property type="entry name" value="Ribonuclease H-like"/>
    <property type="match status" value="1"/>
</dbReference>
<comment type="caution">
    <text evidence="6">The sequence shown here is derived from an EMBL/GenBank/DDBJ whole genome shotgun (WGS) entry which is preliminary data.</text>
</comment>
<evidence type="ECO:0000313" key="7">
    <source>
        <dbReference type="Proteomes" id="UP001218218"/>
    </source>
</evidence>